<keyword evidence="5 9" id="KW-1133">Transmembrane helix</keyword>
<name>A0A0S3QP69_TAKLE</name>
<comment type="catalytic activity">
    <reaction evidence="9">
        <text>K(+)(in) + H(+)(out) = K(+)(out) + H(+)(in)</text>
        <dbReference type="Rhea" id="RHEA:29467"/>
        <dbReference type="ChEBI" id="CHEBI:15378"/>
        <dbReference type="ChEBI" id="CHEBI:29103"/>
    </reaction>
</comment>
<keyword evidence="7 9" id="KW-0472">Membrane</keyword>
<protein>
    <recommendedName>
        <fullName evidence="9">Potassium/proton antiporter CemA</fullName>
    </recommendedName>
    <alternativeName>
        <fullName evidence="9">Chloroplast envelope membrane protein A</fullName>
        <shortName evidence="9">CemA</shortName>
    </alternativeName>
</protein>
<evidence type="ECO:0000256" key="4">
    <source>
        <dbReference type="ARBA" id="ARBA00022781"/>
    </source>
</evidence>
<dbReference type="AlphaFoldDB" id="A0A0S3QP69"/>
<proteinExistence type="inferred from homology"/>
<evidence type="ECO:0000256" key="1">
    <source>
        <dbReference type="ARBA" id="ARBA00004141"/>
    </source>
</evidence>
<gene>
    <name evidence="10" type="primary">ycf10(cemA)</name>
    <name evidence="9" type="synonym">cemA</name>
</gene>
<dbReference type="EMBL" id="AP014702">
    <property type="protein sequence ID" value="BAT70107.1"/>
    <property type="molecule type" value="Genomic_DNA"/>
</dbReference>
<organism evidence="10">
    <name type="scientific">Takakia lepidozioides</name>
    <name type="common">Moss</name>
    <dbReference type="NCBI Taxonomy" id="37425"/>
    <lineage>
        <taxon>Eukaryota</taxon>
        <taxon>Viridiplantae</taxon>
        <taxon>Streptophyta</taxon>
        <taxon>Embryophyta</taxon>
        <taxon>Bryophyta</taxon>
        <taxon>Takakiophytina</taxon>
        <taxon>Takakiopsida</taxon>
        <taxon>Takakiales</taxon>
        <taxon>Takakiaceae</taxon>
        <taxon>Takakia</taxon>
    </lineage>
</organism>
<keyword evidence="3 9" id="KW-0812">Transmembrane</keyword>
<comment type="similarity">
    <text evidence="8 9">Belongs to the CemA family.</text>
</comment>
<evidence type="ECO:0000256" key="9">
    <source>
        <dbReference type="HAMAP-Rule" id="MF_01308"/>
    </source>
</evidence>
<keyword evidence="9" id="KW-0630">Potassium</keyword>
<geneLocation type="chloroplast" evidence="10"/>
<dbReference type="GeneID" id="26522891"/>
<evidence type="ECO:0000313" key="10">
    <source>
        <dbReference type="EMBL" id="BAT70107.1"/>
    </source>
</evidence>
<keyword evidence="4 9" id="KW-0375">Hydrogen ion transport</keyword>
<dbReference type="PANTHER" id="PTHR33650">
    <property type="entry name" value="CHLOROPLAST ENVELOPE MEMBRANE PROTEIN-RELATED"/>
    <property type="match status" value="1"/>
</dbReference>
<dbReference type="HAMAP" id="MF_01308">
    <property type="entry name" value="CemA_PxcA"/>
    <property type="match status" value="1"/>
</dbReference>
<keyword evidence="2 9" id="KW-0813">Transport</keyword>
<evidence type="ECO:0000256" key="2">
    <source>
        <dbReference type="ARBA" id="ARBA00022448"/>
    </source>
</evidence>
<dbReference type="PANTHER" id="PTHR33650:SF2">
    <property type="entry name" value="CHLOROPLAST ENVELOPE MEMBRANE PROTEIN"/>
    <property type="match status" value="1"/>
</dbReference>
<keyword evidence="9" id="KW-0633">Potassium transport</keyword>
<dbReference type="GO" id="GO:0015297">
    <property type="term" value="F:antiporter activity"/>
    <property type="evidence" value="ECO:0007669"/>
    <property type="project" value="UniProtKB-KW"/>
</dbReference>
<comment type="function">
    <text evidence="9">Contributes to K(+)/H(+) antiport activity by supporting proton efflux to control proton extrusion and homeostasis in chloroplasts in a light-dependent manner to modulate photosynthesis. Prevents excessive induction of non-photochemical quenching (NPQ) under continuous-light conditions. Indirectly promotes efficient inorganic carbon uptake into chloroplasts.</text>
</comment>
<comment type="subcellular location">
    <subcellularLocation>
        <location evidence="1">Membrane</location>
        <topology evidence="1">Multi-pass membrane protein</topology>
    </subcellularLocation>
    <subcellularLocation>
        <location evidence="9">Plastid</location>
        <location evidence="9">Chloroplast inner membrane</location>
        <topology evidence="9">Multi-pass membrane protein</topology>
    </subcellularLocation>
</comment>
<evidence type="ECO:0000256" key="8">
    <source>
        <dbReference type="ARBA" id="ARBA00043980"/>
    </source>
</evidence>
<evidence type="ECO:0000256" key="6">
    <source>
        <dbReference type="ARBA" id="ARBA00023065"/>
    </source>
</evidence>
<reference evidence="10" key="1">
    <citation type="submission" date="2015-01" db="EMBL/GenBank/DDBJ databases">
        <title>The complete chloroplast genome sequences of an enigmatic moss, Takakia lepidozioides (Takakiopsida, Bryophyta).</title>
        <authorList>
            <person name="Sadamitsu A."/>
            <person name="Shimamura M."/>
            <person name="Yamaguchi T."/>
            <person name="Deguchi H."/>
        </authorList>
    </citation>
    <scope>NUCLEOTIDE SEQUENCE</scope>
</reference>
<keyword evidence="9" id="KW-1001">Plastid inner membrane</keyword>
<dbReference type="GO" id="GO:0006813">
    <property type="term" value="P:potassium ion transport"/>
    <property type="evidence" value="ECO:0007669"/>
    <property type="project" value="UniProtKB-UniRule"/>
</dbReference>
<accession>A0A0S3QP69</accession>
<keyword evidence="10" id="KW-0934">Plastid</keyword>
<evidence type="ECO:0000256" key="3">
    <source>
        <dbReference type="ARBA" id="ARBA00022692"/>
    </source>
</evidence>
<dbReference type="Pfam" id="PF03040">
    <property type="entry name" value="CemA"/>
    <property type="match status" value="1"/>
</dbReference>
<dbReference type="GO" id="GO:0009706">
    <property type="term" value="C:chloroplast inner membrane"/>
    <property type="evidence" value="ECO:0007669"/>
    <property type="project" value="UniProtKB-SubCell"/>
</dbReference>
<dbReference type="RefSeq" id="YP_009193425.1">
    <property type="nucleotide sequence ID" value="NC_028738.1"/>
</dbReference>
<dbReference type="InterPro" id="IPR004282">
    <property type="entry name" value="CemA"/>
</dbReference>
<keyword evidence="10" id="KW-0150">Chloroplast</keyword>
<evidence type="ECO:0000256" key="5">
    <source>
        <dbReference type="ARBA" id="ARBA00022989"/>
    </source>
</evidence>
<keyword evidence="9" id="KW-0050">Antiport</keyword>
<evidence type="ECO:0000256" key="7">
    <source>
        <dbReference type="ARBA" id="ARBA00023136"/>
    </source>
</evidence>
<dbReference type="GO" id="GO:0015078">
    <property type="term" value="F:proton transmembrane transporter activity"/>
    <property type="evidence" value="ECO:0007669"/>
    <property type="project" value="UniProtKB-UniRule"/>
</dbReference>
<keyword evidence="6 9" id="KW-0406">Ion transport</keyword>
<sequence length="510" mass="59414">MKSYWAQNSCWLLNTPYRSLERAYRASKRIRYIKKNYMCYKGMISSSVRSWQAIMLYMNTKFNNYVFIIYWSLLECRISMYFSNFLNNSIFRIFEKISIFSPKAANEYSFSVSLHQHFWILSNLSFYKVWNNLSNVFSFSPLPLDSTGKFVQKTSRISKRYRSDQRSEKDFKAKNFSISSDSVERDSRKIEQMNKKLAWIEATLNDLDTWKRYHFLSASSSEKEETLENPFSFSNSKNSITTATAYESIGLVPRSITRTLSGFQTELTGQSSSLVLQEFRVAKYQALASLQYMGCLLFLPWGISISLKEYFLEPWVKIWWNTCQSQIFLNSLQEEIALKRLQEVEELVWLDKVMANSSKVQSQDLDVEIHEKTIQLLKTYNGDSIQTILHLLTDIICFATLSVSFIPGKERLAISNSWVQELFYSLSDTMKASFIPPLTDPRIGFHSPHGWEIVIGSLLEHLGFAHNKHIISCFVSTFPVILDTVSKYRIFRHLNRISPSIVATYHTTNE</sequence>